<dbReference type="PANTHER" id="PTHR39613">
    <property type="entry name" value="ANCHORED CELL WALL PROTEIN, PUTATIVE (AFU_ORTHOLOGUE AFUA_4G08960)-RELATED"/>
    <property type="match status" value="1"/>
</dbReference>
<sequence length="217" mass="23103">MKTFALFVTLLTTTLAAPTTSPATVLEERLLACPTSSLLPTGQLPPGAIAPSALIKISRNNPNRAYPNNGWPKITPRDDCTIFNFTISASAAQGKLCNIAFNIPPITGVIFRYTFLGRGHFTFKQYRINAGATAGVTTWNTQPLAGSSPVFNLPTIIQPSNSYVISSAPCKIAANLGRVTLSGVLCSNDTSFVFRQSSSSCPTGLFVILTDDPSTKK</sequence>
<evidence type="ECO:0000256" key="1">
    <source>
        <dbReference type="SAM" id="SignalP"/>
    </source>
</evidence>
<protein>
    <recommendedName>
        <fullName evidence="2">Ubiquitin 3 binding protein But2 C-terminal domain-containing protein</fullName>
    </recommendedName>
</protein>
<dbReference type="InterPro" id="IPR018620">
    <property type="entry name" value="Ubiquitin3-bd_protein_But2_C"/>
</dbReference>
<evidence type="ECO:0000313" key="3">
    <source>
        <dbReference type="EMBL" id="KAF2001780.1"/>
    </source>
</evidence>
<dbReference type="AlphaFoldDB" id="A0A6A5WIQ4"/>
<dbReference type="Proteomes" id="UP000799779">
    <property type="component" value="Unassembled WGS sequence"/>
</dbReference>
<dbReference type="PANTHER" id="PTHR39613:SF1">
    <property type="entry name" value="ANCHORED CELL WALL PROTEIN, PUTATIVE (AFU_ORTHOLOGUE AFUA_4G08960)-RELATED"/>
    <property type="match status" value="1"/>
</dbReference>
<dbReference type="Pfam" id="PF09792">
    <property type="entry name" value="But2"/>
    <property type="match status" value="1"/>
</dbReference>
<evidence type="ECO:0000313" key="4">
    <source>
        <dbReference type="Proteomes" id="UP000799779"/>
    </source>
</evidence>
<gene>
    <name evidence="3" type="ORF">P154DRAFT_432208</name>
</gene>
<name>A0A6A5WIQ4_9PLEO</name>
<accession>A0A6A5WIQ4</accession>
<feature type="signal peptide" evidence="1">
    <location>
        <begin position="1"/>
        <end position="16"/>
    </location>
</feature>
<dbReference type="OrthoDB" id="4657524at2759"/>
<keyword evidence="4" id="KW-1185">Reference proteome</keyword>
<organism evidence="3 4">
    <name type="scientific">Amniculicola lignicola CBS 123094</name>
    <dbReference type="NCBI Taxonomy" id="1392246"/>
    <lineage>
        <taxon>Eukaryota</taxon>
        <taxon>Fungi</taxon>
        <taxon>Dikarya</taxon>
        <taxon>Ascomycota</taxon>
        <taxon>Pezizomycotina</taxon>
        <taxon>Dothideomycetes</taxon>
        <taxon>Pleosporomycetidae</taxon>
        <taxon>Pleosporales</taxon>
        <taxon>Amniculicolaceae</taxon>
        <taxon>Amniculicola</taxon>
    </lineage>
</organism>
<reference evidence="3" key="1">
    <citation type="journal article" date="2020" name="Stud. Mycol.">
        <title>101 Dothideomycetes genomes: a test case for predicting lifestyles and emergence of pathogens.</title>
        <authorList>
            <person name="Haridas S."/>
            <person name="Albert R."/>
            <person name="Binder M."/>
            <person name="Bloem J."/>
            <person name="Labutti K."/>
            <person name="Salamov A."/>
            <person name="Andreopoulos B."/>
            <person name="Baker S."/>
            <person name="Barry K."/>
            <person name="Bills G."/>
            <person name="Bluhm B."/>
            <person name="Cannon C."/>
            <person name="Castanera R."/>
            <person name="Culley D."/>
            <person name="Daum C."/>
            <person name="Ezra D."/>
            <person name="Gonzalez J."/>
            <person name="Henrissat B."/>
            <person name="Kuo A."/>
            <person name="Liang C."/>
            <person name="Lipzen A."/>
            <person name="Lutzoni F."/>
            <person name="Magnuson J."/>
            <person name="Mondo S."/>
            <person name="Nolan M."/>
            <person name="Ohm R."/>
            <person name="Pangilinan J."/>
            <person name="Park H.-J."/>
            <person name="Ramirez L."/>
            <person name="Alfaro M."/>
            <person name="Sun H."/>
            <person name="Tritt A."/>
            <person name="Yoshinaga Y."/>
            <person name="Zwiers L.-H."/>
            <person name="Turgeon B."/>
            <person name="Goodwin S."/>
            <person name="Spatafora J."/>
            <person name="Crous P."/>
            <person name="Grigoriev I."/>
        </authorList>
    </citation>
    <scope>NUCLEOTIDE SEQUENCE</scope>
    <source>
        <strain evidence="3">CBS 123094</strain>
    </source>
</reference>
<feature type="chain" id="PRO_5025477988" description="Ubiquitin 3 binding protein But2 C-terminal domain-containing protein" evidence="1">
    <location>
        <begin position="17"/>
        <end position="217"/>
    </location>
</feature>
<evidence type="ECO:0000259" key="2">
    <source>
        <dbReference type="Pfam" id="PF09792"/>
    </source>
</evidence>
<dbReference type="EMBL" id="ML977581">
    <property type="protein sequence ID" value="KAF2001780.1"/>
    <property type="molecule type" value="Genomic_DNA"/>
</dbReference>
<proteinExistence type="predicted"/>
<keyword evidence="1" id="KW-0732">Signal</keyword>
<feature type="domain" description="Ubiquitin 3 binding protein But2 C-terminal" evidence="2">
    <location>
        <begin position="51"/>
        <end position="198"/>
    </location>
</feature>